<dbReference type="Gene3D" id="3.40.50.300">
    <property type="entry name" value="P-loop containing nucleotide triphosphate hydrolases"/>
    <property type="match status" value="1"/>
</dbReference>
<protein>
    <recommendedName>
        <fullName evidence="3">Tetratricopeptide repeat protein</fullName>
    </recommendedName>
</protein>
<organism evidence="1 2">
    <name type="scientific">Candidatus Scalindua rubra</name>
    <dbReference type="NCBI Taxonomy" id="1872076"/>
    <lineage>
        <taxon>Bacteria</taxon>
        <taxon>Pseudomonadati</taxon>
        <taxon>Planctomycetota</taxon>
        <taxon>Candidatus Brocadiia</taxon>
        <taxon>Candidatus Brocadiales</taxon>
        <taxon>Candidatus Scalinduaceae</taxon>
        <taxon>Candidatus Scalindua</taxon>
    </lineage>
</organism>
<evidence type="ECO:0008006" key="3">
    <source>
        <dbReference type="Google" id="ProtNLM"/>
    </source>
</evidence>
<evidence type="ECO:0000313" key="1">
    <source>
        <dbReference type="EMBL" id="ODS32848.1"/>
    </source>
</evidence>
<comment type="caution">
    <text evidence="1">The sequence shown here is derived from an EMBL/GenBank/DDBJ whole genome shotgun (WGS) entry which is preliminary data.</text>
</comment>
<evidence type="ECO:0000313" key="2">
    <source>
        <dbReference type="Proteomes" id="UP000094056"/>
    </source>
</evidence>
<sequence length="874" mass="101784">MVVTMFAILHELPDRGSFSEDLVKFLSPFILRDFPVLVIAREPCMPSELQKQKFVYLSADCSPLLLEQLASRIQNAHPLFFIGSKPKALAEAVRMSPRLAVETIVKLFYLKSFDYELKERITSFSDQEFLTAFRRVFATNNIRHKNLQSDSFDRYWTRLGLRLTDEEIRELPKPQLHIQIIAKWFPEEMKEIPTVAKEQEIEERIPCDPIAFYSGGLAKNADIIANLDVPRTQYIKSWTDEKGVLQNAWKDKLLAQAKRTLSKKKFCIVVVYGHRGSGKTTLCKRMMHDLNDSSIPIVDLLTETLSPEHKSDETIWFLFRRKAKRGLLTSLIEATRGTEEEQNLVDILWYEFQSLSDKAKCAYGFVTLFSAFGVAVPYSVMEKALLKLTGDQAYFESDTFSNETAEIIYRPKTVSYSSRNRLVADTLLQRFRNDFKYRLLRVMLTSLDLSIPSHRTFFEIITYRKVFQVLTDIEVLIQDIKEGIICHIPDPDICKVLNSILRICQGQGKYQKGKQLAEESLKIWNHARNPAIYLRAYCCYYLGETDEVRKVAIEIAKGTYSPLYILHAAILFHMLREWSEADKALRSFKESVGNDVVLYSEYNKLRPEVNLWLSVSWSDTDIDSLRPSMALEKIESMLVDGGADERTIIDQYKRLIRRQHGFFKGYLSFFCYLHQLLIEDNEDILLERYKVLQCECEYHLGQHEDQYRKYPNDVLSLLYSNLARALFKIDFILKNGYQRRETCNQHFQKAISLKKDNWYAYNWYGTFLKEVIEDRKSAQSHYESAIRGDKNNPVFKHNLALLYYEAPEFSRKDLDKARRLVLDAQDICTSGSKWENFKVYSDEILVKLSLLLERTDLKDGDLLDSDETSPHDVD</sequence>
<dbReference type="Gene3D" id="1.25.40.10">
    <property type="entry name" value="Tetratricopeptide repeat domain"/>
    <property type="match status" value="2"/>
</dbReference>
<name>A0A1E3XB67_9BACT</name>
<dbReference type="SUPFAM" id="SSF48452">
    <property type="entry name" value="TPR-like"/>
    <property type="match status" value="1"/>
</dbReference>
<reference evidence="1 2" key="1">
    <citation type="submission" date="2016-07" db="EMBL/GenBank/DDBJ databases">
        <title>Draft genome of Scalindua rubra, obtained from a brine-seawater interface in the Red Sea, sheds light on salt adaptation in anammox bacteria.</title>
        <authorList>
            <person name="Speth D.R."/>
            <person name="Lagkouvardos I."/>
            <person name="Wang Y."/>
            <person name="Qian P.-Y."/>
            <person name="Dutilh B.E."/>
            <person name="Jetten M.S."/>
        </authorList>
    </citation>
    <scope>NUCLEOTIDE SEQUENCE [LARGE SCALE GENOMIC DNA]</scope>
    <source>
        <strain evidence="1">BSI-1</strain>
    </source>
</reference>
<dbReference type="EMBL" id="MAYW01000046">
    <property type="protein sequence ID" value="ODS32848.1"/>
    <property type="molecule type" value="Genomic_DNA"/>
</dbReference>
<dbReference type="InterPro" id="IPR011990">
    <property type="entry name" value="TPR-like_helical_dom_sf"/>
</dbReference>
<dbReference type="InterPro" id="IPR027417">
    <property type="entry name" value="P-loop_NTPase"/>
</dbReference>
<proteinExistence type="predicted"/>
<accession>A0A1E3XB67</accession>
<dbReference type="AlphaFoldDB" id="A0A1E3XB67"/>
<dbReference type="Proteomes" id="UP000094056">
    <property type="component" value="Unassembled WGS sequence"/>
</dbReference>
<dbReference type="SUPFAM" id="SSF52540">
    <property type="entry name" value="P-loop containing nucleoside triphosphate hydrolases"/>
    <property type="match status" value="1"/>
</dbReference>
<gene>
    <name evidence="1" type="ORF">SCARUB_02007</name>
</gene>